<proteinExistence type="predicted"/>
<reference evidence="1 2" key="1">
    <citation type="journal article" date="2020" name="Cell">
        <title>Large-Scale Comparative Analyses of Tick Genomes Elucidate Their Genetic Diversity and Vector Capacities.</title>
        <authorList>
            <consortium name="Tick Genome and Microbiome Consortium (TIGMIC)"/>
            <person name="Jia N."/>
            <person name="Wang J."/>
            <person name="Shi W."/>
            <person name="Du L."/>
            <person name="Sun Y."/>
            <person name="Zhan W."/>
            <person name="Jiang J.F."/>
            <person name="Wang Q."/>
            <person name="Zhang B."/>
            <person name="Ji P."/>
            <person name="Bell-Sakyi L."/>
            <person name="Cui X.M."/>
            <person name="Yuan T.T."/>
            <person name="Jiang B.G."/>
            <person name="Yang W.F."/>
            <person name="Lam T.T."/>
            <person name="Chang Q.C."/>
            <person name="Ding S.J."/>
            <person name="Wang X.J."/>
            <person name="Zhu J.G."/>
            <person name="Ruan X.D."/>
            <person name="Zhao L."/>
            <person name="Wei J.T."/>
            <person name="Ye R.Z."/>
            <person name="Que T.C."/>
            <person name="Du C.H."/>
            <person name="Zhou Y.H."/>
            <person name="Cheng J.X."/>
            <person name="Dai P.F."/>
            <person name="Guo W.B."/>
            <person name="Han X.H."/>
            <person name="Huang E.J."/>
            <person name="Li L.F."/>
            <person name="Wei W."/>
            <person name="Gao Y.C."/>
            <person name="Liu J.Z."/>
            <person name="Shao H.Z."/>
            <person name="Wang X."/>
            <person name="Wang C.C."/>
            <person name="Yang T.C."/>
            <person name="Huo Q.B."/>
            <person name="Li W."/>
            <person name="Chen H.Y."/>
            <person name="Chen S.E."/>
            <person name="Zhou L.G."/>
            <person name="Ni X.B."/>
            <person name="Tian J.H."/>
            <person name="Sheng Y."/>
            <person name="Liu T."/>
            <person name="Pan Y.S."/>
            <person name="Xia L.Y."/>
            <person name="Li J."/>
            <person name="Zhao F."/>
            <person name="Cao W.C."/>
        </authorList>
    </citation>
    <scope>NUCLEOTIDE SEQUENCE [LARGE SCALE GENOMIC DNA]</scope>
    <source>
        <strain evidence="1">Iper-2018</strain>
    </source>
</reference>
<protein>
    <submittedName>
        <fullName evidence="1">Uncharacterized protein</fullName>
    </submittedName>
</protein>
<accession>A0AC60P1P2</accession>
<name>A0AC60P1P2_IXOPE</name>
<dbReference type="EMBL" id="JABSTQ010011274">
    <property type="protein sequence ID" value="KAG0413310.1"/>
    <property type="molecule type" value="Genomic_DNA"/>
</dbReference>
<organism evidence="1 2">
    <name type="scientific">Ixodes persulcatus</name>
    <name type="common">Taiga tick</name>
    <dbReference type="NCBI Taxonomy" id="34615"/>
    <lineage>
        <taxon>Eukaryota</taxon>
        <taxon>Metazoa</taxon>
        <taxon>Ecdysozoa</taxon>
        <taxon>Arthropoda</taxon>
        <taxon>Chelicerata</taxon>
        <taxon>Arachnida</taxon>
        <taxon>Acari</taxon>
        <taxon>Parasitiformes</taxon>
        <taxon>Ixodida</taxon>
        <taxon>Ixodoidea</taxon>
        <taxon>Ixodidae</taxon>
        <taxon>Ixodinae</taxon>
        <taxon>Ixodes</taxon>
    </lineage>
</organism>
<keyword evidence="2" id="KW-1185">Reference proteome</keyword>
<gene>
    <name evidence="1" type="ORF">HPB47_009551</name>
</gene>
<evidence type="ECO:0000313" key="2">
    <source>
        <dbReference type="Proteomes" id="UP000805193"/>
    </source>
</evidence>
<comment type="caution">
    <text evidence="1">The sequence shown here is derived from an EMBL/GenBank/DDBJ whole genome shotgun (WGS) entry which is preliminary data.</text>
</comment>
<evidence type="ECO:0000313" key="1">
    <source>
        <dbReference type="EMBL" id="KAG0413310.1"/>
    </source>
</evidence>
<sequence length="303" mass="34910">MILRSRRRRHCREWIRFLLRSRETFGEFHHLVRDMRLDNGSDFFQYFRMTRQRFDQLLALVGPQLQREATPWRKPISPAERLSLTIRYLAHGSSQRICASCYRIGRSTTSLIIGETCRALHRVLDPLYRTPIQASEENLEAIVWACVSLHNYLRTCDESEQGERRYCPAGYADQEGTLGDVVPGHWRAEPIQASEENLEAIVWACVSLHNYLRTCDESEQGERRYCPAGYADQEGTLGDVVPGQWRAEVNDGGALVDVGRTSSNMYNDDAKKVRQTYARYFCCPAGEVTWQYKTVYKGLTPAV</sequence>
<dbReference type="Proteomes" id="UP000805193">
    <property type="component" value="Unassembled WGS sequence"/>
</dbReference>